<keyword evidence="3" id="KW-0688">Ribosomal frameshifting</keyword>
<organism evidence="4 5">
    <name type="scientific">Xyrichtys novacula</name>
    <name type="common">Pearly razorfish</name>
    <name type="synonym">Hemipteronotus novacula</name>
    <dbReference type="NCBI Taxonomy" id="13765"/>
    <lineage>
        <taxon>Eukaryota</taxon>
        <taxon>Metazoa</taxon>
        <taxon>Chordata</taxon>
        <taxon>Craniata</taxon>
        <taxon>Vertebrata</taxon>
        <taxon>Euteleostomi</taxon>
        <taxon>Actinopterygii</taxon>
        <taxon>Neopterygii</taxon>
        <taxon>Teleostei</taxon>
        <taxon>Neoteleostei</taxon>
        <taxon>Acanthomorphata</taxon>
        <taxon>Eupercaria</taxon>
        <taxon>Labriformes</taxon>
        <taxon>Labridae</taxon>
        <taxon>Xyrichtys</taxon>
    </lineage>
</organism>
<dbReference type="InterPro" id="IPR002993">
    <property type="entry name" value="ODC_AZ"/>
</dbReference>
<dbReference type="PANTHER" id="PTHR10279">
    <property type="entry name" value="ORNITHINE DECARBOXYLASE ANTIZYME"/>
    <property type="match status" value="1"/>
</dbReference>
<dbReference type="EMBL" id="OY660868">
    <property type="protein sequence ID" value="CAJ1056061.1"/>
    <property type="molecule type" value="Genomic_DNA"/>
</dbReference>
<dbReference type="GO" id="GO:0075523">
    <property type="term" value="P:viral translational frameshifting"/>
    <property type="evidence" value="ECO:0007669"/>
    <property type="project" value="UniProtKB-KW"/>
</dbReference>
<sequence length="345" mass="37975">MLCCRYINPRPAASPLRLAADQRRSNHSFCPPLTNSRSEAFYCNEGLPRLTNGEPVCGVFIEQAEHIYSLAPGSEWGFNRGVSSHTKVSEHVCLSCFCLGIFSDLLLCQTPRVLRPRDLSWGSKGRSLSGIMGRAGRGEAGRAAWSVAEMEDGKREGGLDILSSVFICLHLCPTCCPRSSLYQGLCGAPDAPHPLLKIPGGRGTVRDHSLGVLLHKDEKLTVTQGAPGSGNPSILRFHYQLSERRSAFWDTALSGDSLFLEIPAGSLVEGSKEGLTALLEFAEEKLKVNYVFLWFHKNREDRLSIIKTFHYMGFELVKPGNPMVPARPDLAFMVYSLDNSSSDEE</sequence>
<evidence type="ECO:0000313" key="5">
    <source>
        <dbReference type="Proteomes" id="UP001178508"/>
    </source>
</evidence>
<dbReference type="Gene3D" id="3.40.630.60">
    <property type="match status" value="1"/>
</dbReference>
<dbReference type="InterPro" id="IPR016181">
    <property type="entry name" value="Acyl_CoA_acyltransferase"/>
</dbReference>
<comment type="subunit">
    <text evidence="2">Interacts with ODC1 and thereby sterically blocks ODC homodimerization.</text>
</comment>
<gene>
    <name evidence="4" type="ORF">XNOV1_A012292</name>
</gene>
<dbReference type="GO" id="GO:0008073">
    <property type="term" value="F:ornithine decarboxylase inhibitor activity"/>
    <property type="evidence" value="ECO:0007669"/>
    <property type="project" value="InterPro"/>
</dbReference>
<dbReference type="InterPro" id="IPR038581">
    <property type="entry name" value="ODC_AZ_sf"/>
</dbReference>
<keyword evidence="5" id="KW-1185">Reference proteome</keyword>
<name>A0AAV1F443_XYRNO</name>
<dbReference type="GO" id="GO:0005737">
    <property type="term" value="C:cytoplasm"/>
    <property type="evidence" value="ECO:0007669"/>
    <property type="project" value="TreeGrafter"/>
</dbReference>
<evidence type="ECO:0008006" key="6">
    <source>
        <dbReference type="Google" id="ProtNLM"/>
    </source>
</evidence>
<dbReference type="SUPFAM" id="SSF55729">
    <property type="entry name" value="Acyl-CoA N-acyltransferases (Nat)"/>
    <property type="match status" value="1"/>
</dbReference>
<dbReference type="GO" id="GO:0045732">
    <property type="term" value="P:positive regulation of protein catabolic process"/>
    <property type="evidence" value="ECO:0007669"/>
    <property type="project" value="TreeGrafter"/>
</dbReference>
<evidence type="ECO:0000256" key="3">
    <source>
        <dbReference type="ARBA" id="ARBA00022758"/>
    </source>
</evidence>
<comment type="similarity">
    <text evidence="1">Belongs to the ODC antizyme family.</text>
</comment>
<accession>A0AAV1F443</accession>
<reference evidence="4" key="1">
    <citation type="submission" date="2023-08" db="EMBL/GenBank/DDBJ databases">
        <authorList>
            <person name="Alioto T."/>
            <person name="Alioto T."/>
            <person name="Gomez Garrido J."/>
        </authorList>
    </citation>
    <scope>NUCLEOTIDE SEQUENCE</scope>
</reference>
<proteinExistence type="inferred from homology"/>
<dbReference type="AlphaFoldDB" id="A0AAV1F443"/>
<dbReference type="GO" id="GO:0005634">
    <property type="term" value="C:nucleus"/>
    <property type="evidence" value="ECO:0007669"/>
    <property type="project" value="TreeGrafter"/>
</dbReference>
<evidence type="ECO:0000256" key="2">
    <source>
        <dbReference type="ARBA" id="ARBA00011836"/>
    </source>
</evidence>
<protein>
    <recommendedName>
        <fullName evidence="6">Ornithine decarboxylase antizyme 2</fullName>
    </recommendedName>
</protein>
<dbReference type="Pfam" id="PF02100">
    <property type="entry name" value="ODC_AZ"/>
    <property type="match status" value="1"/>
</dbReference>
<dbReference type="PANTHER" id="PTHR10279:SF6">
    <property type="entry name" value="ORNITHINE DECARBOXYLASE ANTIZYME 2"/>
    <property type="match status" value="1"/>
</dbReference>
<dbReference type="FunFam" id="3.40.630.60:FF:000001">
    <property type="entry name" value="Ornithine decarboxylase antizyme 1"/>
    <property type="match status" value="1"/>
</dbReference>
<evidence type="ECO:0000313" key="4">
    <source>
        <dbReference type="EMBL" id="CAJ1056061.1"/>
    </source>
</evidence>
<dbReference type="PROSITE" id="PS01337">
    <property type="entry name" value="ODC_AZ"/>
    <property type="match status" value="1"/>
</dbReference>
<evidence type="ECO:0000256" key="1">
    <source>
        <dbReference type="ARBA" id="ARBA00008796"/>
    </source>
</evidence>
<dbReference type="Proteomes" id="UP001178508">
    <property type="component" value="Chromosome 5"/>
</dbReference>